<dbReference type="AlphaFoldDB" id="A0A7X6HAI0"/>
<evidence type="ECO:0000313" key="2">
    <source>
        <dbReference type="EMBL" id="NKX53503.1"/>
    </source>
</evidence>
<accession>A0A7X6HAI0</accession>
<organism evidence="2 3">
    <name type="scientific">Arthrobacter mobilis</name>
    <dbReference type="NCBI Taxonomy" id="2724944"/>
    <lineage>
        <taxon>Bacteria</taxon>
        <taxon>Bacillati</taxon>
        <taxon>Actinomycetota</taxon>
        <taxon>Actinomycetes</taxon>
        <taxon>Micrococcales</taxon>
        <taxon>Micrococcaceae</taxon>
        <taxon>Arthrobacter</taxon>
    </lineage>
</organism>
<dbReference type="Proteomes" id="UP000544090">
    <property type="component" value="Unassembled WGS sequence"/>
</dbReference>
<comment type="caution">
    <text evidence="2">The sequence shown here is derived from an EMBL/GenBank/DDBJ whole genome shotgun (WGS) entry which is preliminary data.</text>
</comment>
<reference evidence="2 3" key="1">
    <citation type="submission" date="2020-04" db="EMBL/GenBank/DDBJ databases">
        <title>Arthrobacter sp. nov.</title>
        <authorList>
            <person name="Liu S."/>
        </authorList>
    </citation>
    <scope>NUCLEOTIDE SEQUENCE [LARGE SCALE GENOMIC DNA]</scope>
    <source>
        <strain evidence="2 3">E918</strain>
    </source>
</reference>
<feature type="compositionally biased region" description="Acidic residues" evidence="1">
    <location>
        <begin position="456"/>
        <end position="472"/>
    </location>
</feature>
<sequence>MSVLEKHPVLALAAGALALAAVAGTGVAALSMTGAPLAYQRPAAVGGRTVGQTAPEAVIARIKDSPAESVLAKMLDSPPKGFKPTGIVQRAAVPPVPFSCPAAGTAPAVSVSRLFSVEGKRIQVVLAAYRAGQGAEVLQEQLDHAGSCADDGITVVEAGIEGRDPGIEAYRVFAYQGQAASQVLAVRRGDVLAFYVGDEAAPLVELARGFDRALARRLEPVCADQKSTVADARRNPWSGEGYQPYAVRTAVAVRDMSLPQQPAGSDVLMVQLPGPEIKIKKVEPTMQPWYPVWPAMPEPMEFPEPPESPDPGADTEQAVRILAEDKTGPGCGWAFTGMSGVPFDEAAAARTNAERTSKALVSLAKGQQQWQQDVLDYWKEYGTYKEKALKYKKYAAQVRKVNAAWADIEGDWNEYWARYAQYQSALAEHNRFLADQAVARTSYSKALDRCAKENEEVLEEAEEAEEDEEAPETVDCQDTVDWPAILSRTAPEVPAEPVPPADPRPEDAR</sequence>
<proteinExistence type="predicted"/>
<name>A0A7X6HAI0_9MICC</name>
<evidence type="ECO:0000256" key="1">
    <source>
        <dbReference type="SAM" id="MobiDB-lite"/>
    </source>
</evidence>
<dbReference type="RefSeq" id="WP_168484844.1">
    <property type="nucleotide sequence ID" value="NZ_JAAZSQ010000002.1"/>
</dbReference>
<protein>
    <submittedName>
        <fullName evidence="2">Uncharacterized protein</fullName>
    </submittedName>
</protein>
<dbReference type="EMBL" id="JAAZSQ010000002">
    <property type="protein sequence ID" value="NKX53503.1"/>
    <property type="molecule type" value="Genomic_DNA"/>
</dbReference>
<evidence type="ECO:0000313" key="3">
    <source>
        <dbReference type="Proteomes" id="UP000544090"/>
    </source>
</evidence>
<feature type="region of interest" description="Disordered" evidence="1">
    <location>
        <begin position="456"/>
        <end position="509"/>
    </location>
</feature>
<keyword evidence="3" id="KW-1185">Reference proteome</keyword>
<gene>
    <name evidence="2" type="ORF">HGG74_02890</name>
</gene>